<feature type="binding site" evidence="15">
    <location>
        <position position="467"/>
    </location>
    <ligand>
        <name>Mg(2+)</name>
        <dbReference type="ChEBI" id="CHEBI:18420"/>
        <note>shared with alpha subunit</note>
    </ligand>
</feature>
<evidence type="ECO:0000256" key="11">
    <source>
        <dbReference type="ARBA" id="ARBA00022884"/>
    </source>
</evidence>
<keyword evidence="4 15" id="KW-0963">Cytoplasm</keyword>
<feature type="domain" description="B5" evidence="19">
    <location>
        <begin position="404"/>
        <end position="479"/>
    </location>
</feature>
<dbReference type="Gene3D" id="3.30.930.10">
    <property type="entry name" value="Bira Bifunctional Protein, Domain 2"/>
    <property type="match status" value="1"/>
</dbReference>
<keyword evidence="10 15" id="KW-0460">Magnesium</keyword>
<evidence type="ECO:0000256" key="1">
    <source>
        <dbReference type="ARBA" id="ARBA00004496"/>
    </source>
</evidence>
<dbReference type="SMART" id="SM00874">
    <property type="entry name" value="B5"/>
    <property type="match status" value="1"/>
</dbReference>
<dbReference type="SUPFAM" id="SSF54991">
    <property type="entry name" value="Anticodon-binding domain of PheRS"/>
    <property type="match status" value="1"/>
</dbReference>
<keyword evidence="21" id="KW-1185">Reference proteome</keyword>
<evidence type="ECO:0000256" key="15">
    <source>
        <dbReference type="HAMAP-Rule" id="MF_00283"/>
    </source>
</evidence>
<dbReference type="InterPro" id="IPR005147">
    <property type="entry name" value="tRNA_synthase_B5-dom"/>
</dbReference>
<keyword evidence="9 15" id="KW-0067">ATP-binding</keyword>
<dbReference type="InterPro" id="IPR012340">
    <property type="entry name" value="NA-bd_OB-fold"/>
</dbReference>
<dbReference type="GO" id="GO:0000287">
    <property type="term" value="F:magnesium ion binding"/>
    <property type="evidence" value="ECO:0007669"/>
    <property type="project" value="UniProtKB-UniRule"/>
</dbReference>
<dbReference type="SUPFAM" id="SSF56037">
    <property type="entry name" value="PheT/TilS domain"/>
    <property type="match status" value="1"/>
</dbReference>
<dbReference type="GO" id="GO:0005524">
    <property type="term" value="F:ATP binding"/>
    <property type="evidence" value="ECO:0007669"/>
    <property type="project" value="UniProtKB-UniRule"/>
</dbReference>
<dbReference type="SMART" id="SM00896">
    <property type="entry name" value="FDX-ACB"/>
    <property type="match status" value="1"/>
</dbReference>
<dbReference type="InterPro" id="IPR004532">
    <property type="entry name" value="Phe-tRNA-ligase_IIc_bsu_bact"/>
</dbReference>
<accession>A0A7V8U8B2</accession>
<dbReference type="SUPFAM" id="SSF50249">
    <property type="entry name" value="Nucleic acid-binding proteins"/>
    <property type="match status" value="1"/>
</dbReference>
<dbReference type="InterPro" id="IPR009061">
    <property type="entry name" value="DNA-bd_dom_put_sf"/>
</dbReference>
<evidence type="ECO:0000256" key="5">
    <source>
        <dbReference type="ARBA" id="ARBA00022555"/>
    </source>
</evidence>
<evidence type="ECO:0000256" key="2">
    <source>
        <dbReference type="ARBA" id="ARBA00008653"/>
    </source>
</evidence>
<name>A0A7V8U8B2_9SPHN</name>
<dbReference type="InterPro" id="IPR020825">
    <property type="entry name" value="Phe-tRNA_synthase-like_B3/B4"/>
</dbReference>
<dbReference type="PANTHER" id="PTHR10947">
    <property type="entry name" value="PHENYLALANYL-TRNA SYNTHETASE BETA CHAIN AND LEUCINE-RICH REPEAT-CONTAINING PROTEIN 47"/>
    <property type="match status" value="1"/>
</dbReference>
<proteinExistence type="inferred from homology"/>
<dbReference type="PROSITE" id="PS51483">
    <property type="entry name" value="B5"/>
    <property type="match status" value="1"/>
</dbReference>
<dbReference type="PROSITE" id="PS51447">
    <property type="entry name" value="FDX_ACB"/>
    <property type="match status" value="1"/>
</dbReference>
<dbReference type="Gene3D" id="3.30.56.10">
    <property type="match status" value="2"/>
</dbReference>
<dbReference type="Gene3D" id="2.40.50.140">
    <property type="entry name" value="Nucleic acid-binding proteins"/>
    <property type="match status" value="1"/>
</dbReference>
<keyword evidence="8 15" id="KW-0547">Nucleotide-binding</keyword>
<keyword evidence="12 15" id="KW-0648">Protein biosynthesis</keyword>
<gene>
    <name evidence="15" type="primary">pheT</name>
    <name evidence="20" type="ORF">FG486_05845</name>
</gene>
<feature type="binding site" evidence="15">
    <location>
        <position position="466"/>
    </location>
    <ligand>
        <name>Mg(2+)</name>
        <dbReference type="ChEBI" id="CHEBI:18420"/>
        <note>shared with alpha subunit</note>
    </ligand>
</feature>
<dbReference type="Pfam" id="PF17759">
    <property type="entry name" value="tRNA_synthFbeta"/>
    <property type="match status" value="1"/>
</dbReference>
<dbReference type="InterPro" id="IPR045060">
    <property type="entry name" value="Phe-tRNA-ligase_IIc_bsu"/>
</dbReference>
<dbReference type="InterPro" id="IPR041616">
    <property type="entry name" value="PheRS_beta_core"/>
</dbReference>
<dbReference type="EC" id="6.1.1.20" evidence="15"/>
<evidence type="ECO:0000313" key="21">
    <source>
        <dbReference type="Proteomes" id="UP000589292"/>
    </source>
</evidence>
<sequence>MKFTLSWLKEHLDTDASLNEITDRLTAIGLELEGVENPADALRPFRVAKVLEAGPHPNADKLRLLKVDDGSGEPWQVVCGAPNARQGLVGVFGPPGTYVPGPAFTLKPAKIRDVESFGMMCSYRELELGEDHDGIIELPEDAPVGTSFADYAGLDDPVIEVSVTPNKQDCMGVRGIARDLAASGIGTLKPLSEVYRSGVDPVEGSGEAPDVRTDDSAGCPAFYAQNVSGLKNGAAPKWMADRLKAIGQKPISVLVDITNFVSIDLGRPLHVYDRAKLSGGLVARKAKDGEEVLALNGKTYALDASMTVIADSAQVHDIGGIMGGEDSGVSDDTTDVLIECAYFDPEHIARTGQKLMLTSDARQRFERGVDPAFLEQGLAIATRLVLEHCGGTASPVTRSGAAPVEPRTVAYDPAYCAALGGIDVPASEQQAILERLGFGIDSSATPWTITVPSWRRDVAGKADIVEEVVRITGIDAIPSTPLPRLPGVARPTASPAQLQERRVRRLAAARGLNEAVNWSFISDKEAAPFGGGGWVLANPISEDLKVMRPSLLPGLLSAAKRNLDRGAGSVRLFELGRRYFKAEDGTSLERTTLGIVLSGDKTPRDWRSGKAQAFTAHDVKAEVLALLDAAGAPAAKLMDFAPDSAGPGDHYHPGQAATLRLGPKNVLAAYGTLHPSTARAFGFKPVHGPVIVAELFLDTIPLKARGSAMREAYAPPALQAVTRDFAFLVDAKLPAGDLVRAVKGADKKHITDARVFDSFAGQGVPEGKLSLAIEVTLQPVDKSFGDDELKAIADAVVKAAAKLGAELRG</sequence>
<comment type="cofactor">
    <cofactor evidence="15">
        <name>Mg(2+)</name>
        <dbReference type="ChEBI" id="CHEBI:18420"/>
    </cofactor>
    <text evidence="15">Binds 2 magnesium ions per tetramer.</text>
</comment>
<feature type="binding site" evidence="15">
    <location>
        <position position="463"/>
    </location>
    <ligand>
        <name>Mg(2+)</name>
        <dbReference type="ChEBI" id="CHEBI:18420"/>
        <note>shared with alpha subunit</note>
    </ligand>
</feature>
<dbReference type="InterPro" id="IPR036690">
    <property type="entry name" value="Fdx_antiC-bd_sf"/>
</dbReference>
<dbReference type="InterPro" id="IPR002547">
    <property type="entry name" value="tRNA-bd_dom"/>
</dbReference>
<dbReference type="InterPro" id="IPR005121">
    <property type="entry name" value="Fdx_antiC-bd"/>
</dbReference>
<dbReference type="GO" id="GO:0000049">
    <property type="term" value="F:tRNA binding"/>
    <property type="evidence" value="ECO:0007669"/>
    <property type="project" value="UniProtKB-UniRule"/>
</dbReference>
<evidence type="ECO:0000313" key="20">
    <source>
        <dbReference type="EMBL" id="MBA1373854.1"/>
    </source>
</evidence>
<dbReference type="Pfam" id="PF03147">
    <property type="entry name" value="FDX-ACB"/>
    <property type="match status" value="1"/>
</dbReference>
<dbReference type="AlphaFoldDB" id="A0A7V8U8B2"/>
<organism evidence="20 21">
    <name type="scientific">Sphingomonas ursincola</name>
    <dbReference type="NCBI Taxonomy" id="56361"/>
    <lineage>
        <taxon>Bacteria</taxon>
        <taxon>Pseudomonadati</taxon>
        <taxon>Pseudomonadota</taxon>
        <taxon>Alphaproteobacteria</taxon>
        <taxon>Sphingomonadales</taxon>
        <taxon>Sphingomonadaceae</taxon>
        <taxon>Sphingomonas</taxon>
    </lineage>
</organism>
<dbReference type="Proteomes" id="UP000589292">
    <property type="component" value="Unassembled WGS sequence"/>
</dbReference>
<evidence type="ECO:0000256" key="16">
    <source>
        <dbReference type="PROSITE-ProRule" id="PRU00209"/>
    </source>
</evidence>
<dbReference type="Gene3D" id="3.30.70.380">
    <property type="entry name" value="Ferrodoxin-fold anticodon-binding domain"/>
    <property type="match status" value="1"/>
</dbReference>
<evidence type="ECO:0000256" key="10">
    <source>
        <dbReference type="ARBA" id="ARBA00022842"/>
    </source>
</evidence>
<evidence type="ECO:0000256" key="13">
    <source>
        <dbReference type="ARBA" id="ARBA00023146"/>
    </source>
</evidence>
<dbReference type="SMART" id="SM00873">
    <property type="entry name" value="B3_4"/>
    <property type="match status" value="1"/>
</dbReference>
<dbReference type="PANTHER" id="PTHR10947:SF0">
    <property type="entry name" value="PHENYLALANINE--TRNA LIGASE BETA SUBUNIT"/>
    <property type="match status" value="1"/>
</dbReference>
<evidence type="ECO:0000256" key="9">
    <source>
        <dbReference type="ARBA" id="ARBA00022840"/>
    </source>
</evidence>
<dbReference type="Gene3D" id="3.50.40.10">
    <property type="entry name" value="Phenylalanyl-trna Synthetase, Chain B, domain 3"/>
    <property type="match status" value="1"/>
</dbReference>
<dbReference type="NCBIfam" id="TIGR00472">
    <property type="entry name" value="pheT_bact"/>
    <property type="match status" value="1"/>
</dbReference>
<evidence type="ECO:0000259" key="17">
    <source>
        <dbReference type="PROSITE" id="PS50886"/>
    </source>
</evidence>
<keyword evidence="5 16" id="KW-0820">tRNA-binding</keyword>
<dbReference type="RefSeq" id="WP_181266773.1">
    <property type="nucleotide sequence ID" value="NZ_BAAAGB010000002.1"/>
</dbReference>
<dbReference type="NCBIfam" id="NF045760">
    <property type="entry name" value="YtpR"/>
    <property type="match status" value="1"/>
</dbReference>
<dbReference type="InterPro" id="IPR033714">
    <property type="entry name" value="tRNA_bind_bactPheRS"/>
</dbReference>
<dbReference type="InterPro" id="IPR005146">
    <property type="entry name" value="B3/B4_tRNA-bd"/>
</dbReference>
<dbReference type="GO" id="GO:0004826">
    <property type="term" value="F:phenylalanine-tRNA ligase activity"/>
    <property type="evidence" value="ECO:0007669"/>
    <property type="project" value="UniProtKB-UniRule"/>
</dbReference>
<evidence type="ECO:0000256" key="14">
    <source>
        <dbReference type="ARBA" id="ARBA00049255"/>
    </source>
</evidence>
<keyword evidence="6 15" id="KW-0436">Ligase</keyword>
<keyword evidence="13 15" id="KW-0030">Aminoacyl-tRNA synthetase</keyword>
<evidence type="ECO:0000256" key="3">
    <source>
        <dbReference type="ARBA" id="ARBA00011209"/>
    </source>
</evidence>
<reference evidence="20 21" key="1">
    <citation type="journal article" date="1994" name="Int. J. Syst. Bacteriol.">
        <title>Phylogenetic positions of novel aerobic, bacteriochlorophyll a-containing bacteria and description of Roseococcus thiosulfatophilus gen. nov., sp. nov., Erythromicrobium ramosum gen. nov., sp. nov., and Erythrobacter litoralis sp. nov.</title>
        <authorList>
            <person name="Yurkov V."/>
            <person name="Stackebrandt E."/>
            <person name="Holmes A."/>
            <person name="Fuerst J.A."/>
            <person name="Hugenholtz P."/>
            <person name="Golecki J."/>
            <person name="Gad'on N."/>
            <person name="Gorlenko V.M."/>
            <person name="Kompantseva E.I."/>
            <person name="Drews G."/>
        </authorList>
    </citation>
    <scope>NUCLEOTIDE SEQUENCE [LARGE SCALE GENOMIC DNA]</scope>
    <source>
        <strain evidence="20 21">KR-99</strain>
    </source>
</reference>
<dbReference type="InterPro" id="IPR045864">
    <property type="entry name" value="aa-tRNA-synth_II/BPL/LPL"/>
</dbReference>
<feature type="binding site" evidence="15">
    <location>
        <position position="457"/>
    </location>
    <ligand>
        <name>Mg(2+)</name>
        <dbReference type="ChEBI" id="CHEBI:18420"/>
        <note>shared with alpha subunit</note>
    </ligand>
</feature>
<comment type="subunit">
    <text evidence="3 15">Tetramer of two alpha and two beta subunits.</text>
</comment>
<comment type="catalytic activity">
    <reaction evidence="14 15">
        <text>tRNA(Phe) + L-phenylalanine + ATP = L-phenylalanyl-tRNA(Phe) + AMP + diphosphate + H(+)</text>
        <dbReference type="Rhea" id="RHEA:19413"/>
        <dbReference type="Rhea" id="RHEA-COMP:9668"/>
        <dbReference type="Rhea" id="RHEA-COMP:9699"/>
        <dbReference type="ChEBI" id="CHEBI:15378"/>
        <dbReference type="ChEBI" id="CHEBI:30616"/>
        <dbReference type="ChEBI" id="CHEBI:33019"/>
        <dbReference type="ChEBI" id="CHEBI:58095"/>
        <dbReference type="ChEBI" id="CHEBI:78442"/>
        <dbReference type="ChEBI" id="CHEBI:78531"/>
        <dbReference type="ChEBI" id="CHEBI:456215"/>
        <dbReference type="EC" id="6.1.1.20"/>
    </reaction>
</comment>
<dbReference type="Pfam" id="PF01588">
    <property type="entry name" value="tRNA_bind"/>
    <property type="match status" value="1"/>
</dbReference>
<keyword evidence="7 15" id="KW-0479">Metal-binding</keyword>
<evidence type="ECO:0000256" key="4">
    <source>
        <dbReference type="ARBA" id="ARBA00022490"/>
    </source>
</evidence>
<dbReference type="Pfam" id="PF03484">
    <property type="entry name" value="B5"/>
    <property type="match status" value="1"/>
</dbReference>
<dbReference type="HAMAP" id="MF_00283">
    <property type="entry name" value="Phe_tRNA_synth_beta1"/>
    <property type="match status" value="1"/>
</dbReference>
<comment type="similarity">
    <text evidence="2 15">Belongs to the phenylalanyl-tRNA synthetase beta subunit family. Type 1 subfamily.</text>
</comment>
<comment type="caution">
    <text evidence="20">The sequence shown here is derived from an EMBL/GenBank/DDBJ whole genome shotgun (WGS) entry which is preliminary data.</text>
</comment>
<evidence type="ECO:0000259" key="19">
    <source>
        <dbReference type="PROSITE" id="PS51483"/>
    </source>
</evidence>
<dbReference type="GO" id="GO:0006432">
    <property type="term" value="P:phenylalanyl-tRNA aminoacylation"/>
    <property type="evidence" value="ECO:0007669"/>
    <property type="project" value="UniProtKB-UniRule"/>
</dbReference>
<comment type="subcellular location">
    <subcellularLocation>
        <location evidence="1 15">Cytoplasm</location>
    </subcellularLocation>
</comment>
<dbReference type="SUPFAM" id="SSF55681">
    <property type="entry name" value="Class II aaRS and biotin synthetases"/>
    <property type="match status" value="1"/>
</dbReference>
<dbReference type="SUPFAM" id="SSF46955">
    <property type="entry name" value="Putative DNA-binding domain"/>
    <property type="match status" value="1"/>
</dbReference>
<evidence type="ECO:0000256" key="7">
    <source>
        <dbReference type="ARBA" id="ARBA00022723"/>
    </source>
</evidence>
<feature type="domain" description="TRNA-binding" evidence="17">
    <location>
        <begin position="39"/>
        <end position="149"/>
    </location>
</feature>
<keyword evidence="11 16" id="KW-0694">RNA-binding</keyword>
<evidence type="ECO:0000256" key="12">
    <source>
        <dbReference type="ARBA" id="ARBA00022917"/>
    </source>
</evidence>
<dbReference type="PROSITE" id="PS50886">
    <property type="entry name" value="TRBD"/>
    <property type="match status" value="1"/>
</dbReference>
<evidence type="ECO:0000256" key="8">
    <source>
        <dbReference type="ARBA" id="ARBA00022741"/>
    </source>
</evidence>
<feature type="domain" description="FDX-ACB" evidence="18">
    <location>
        <begin position="716"/>
        <end position="808"/>
    </location>
</feature>
<evidence type="ECO:0000256" key="6">
    <source>
        <dbReference type="ARBA" id="ARBA00022598"/>
    </source>
</evidence>
<protein>
    <recommendedName>
        <fullName evidence="15">Phenylalanine--tRNA ligase beta subunit</fullName>
        <ecNumber evidence="15">6.1.1.20</ecNumber>
    </recommendedName>
    <alternativeName>
        <fullName evidence="15">Phenylalanyl-tRNA synthetase beta subunit</fullName>
        <shortName evidence="15">PheRS</shortName>
    </alternativeName>
</protein>
<dbReference type="CDD" id="cd02796">
    <property type="entry name" value="tRNA_bind_bactPheRS"/>
    <property type="match status" value="1"/>
</dbReference>
<evidence type="ECO:0000259" key="18">
    <source>
        <dbReference type="PROSITE" id="PS51447"/>
    </source>
</evidence>
<dbReference type="FunFam" id="2.40.50.140:FF:000045">
    <property type="entry name" value="Phenylalanine--tRNA ligase beta subunit"/>
    <property type="match status" value="1"/>
</dbReference>
<dbReference type="CDD" id="cd00769">
    <property type="entry name" value="PheRS_beta_core"/>
    <property type="match status" value="1"/>
</dbReference>
<dbReference type="Pfam" id="PF03483">
    <property type="entry name" value="B3_4"/>
    <property type="match status" value="1"/>
</dbReference>
<dbReference type="EMBL" id="VDES01000001">
    <property type="protein sequence ID" value="MBA1373854.1"/>
    <property type="molecule type" value="Genomic_DNA"/>
</dbReference>
<dbReference type="GO" id="GO:0009328">
    <property type="term" value="C:phenylalanine-tRNA ligase complex"/>
    <property type="evidence" value="ECO:0007669"/>
    <property type="project" value="TreeGrafter"/>
</dbReference>